<feature type="compositionally biased region" description="Basic and acidic residues" evidence="1">
    <location>
        <begin position="35"/>
        <end position="44"/>
    </location>
</feature>
<protein>
    <submittedName>
        <fullName evidence="2">Uncharacterized protein</fullName>
    </submittedName>
</protein>
<dbReference type="Proteomes" id="UP000253606">
    <property type="component" value="Chromosome"/>
</dbReference>
<feature type="region of interest" description="Disordered" evidence="1">
    <location>
        <begin position="21"/>
        <end position="44"/>
    </location>
</feature>
<dbReference type="KEGG" id="abas:ACPOL_0361"/>
<dbReference type="AlphaFoldDB" id="A0A2Z5FSJ7"/>
<accession>A0A2Z5FSJ7</accession>
<gene>
    <name evidence="2" type="ORF">ACPOL_0361</name>
</gene>
<evidence type="ECO:0000256" key="1">
    <source>
        <dbReference type="SAM" id="MobiDB-lite"/>
    </source>
</evidence>
<dbReference type="EMBL" id="CP030840">
    <property type="protein sequence ID" value="AXC09742.1"/>
    <property type="molecule type" value="Genomic_DNA"/>
</dbReference>
<organism evidence="2 3">
    <name type="scientific">Acidisarcina polymorpha</name>
    <dbReference type="NCBI Taxonomy" id="2211140"/>
    <lineage>
        <taxon>Bacteria</taxon>
        <taxon>Pseudomonadati</taxon>
        <taxon>Acidobacteriota</taxon>
        <taxon>Terriglobia</taxon>
        <taxon>Terriglobales</taxon>
        <taxon>Acidobacteriaceae</taxon>
        <taxon>Acidisarcina</taxon>
    </lineage>
</organism>
<proteinExistence type="predicted"/>
<reference evidence="2 3" key="1">
    <citation type="journal article" date="2018" name="Front. Microbiol.">
        <title>Hydrolytic Capabilities as a Key to Environmental Success: Chitinolytic and Cellulolytic Acidobacteria From Acidic Sub-arctic Soils and Boreal Peatlands.</title>
        <authorList>
            <person name="Belova S.E."/>
            <person name="Ravin N.V."/>
            <person name="Pankratov T.A."/>
            <person name="Rakitin A.L."/>
            <person name="Ivanova A.A."/>
            <person name="Beletsky A.V."/>
            <person name="Mardanov A.V."/>
            <person name="Sinninghe Damste J.S."/>
            <person name="Dedysh S.N."/>
        </authorList>
    </citation>
    <scope>NUCLEOTIDE SEQUENCE [LARGE SCALE GENOMIC DNA]</scope>
    <source>
        <strain evidence="2 3">SBC82</strain>
    </source>
</reference>
<evidence type="ECO:0000313" key="3">
    <source>
        <dbReference type="Proteomes" id="UP000253606"/>
    </source>
</evidence>
<keyword evidence="3" id="KW-1185">Reference proteome</keyword>
<sequence length="44" mass="4984">MDTPELRSAKAHCLTEGLVHPMRTNSRPIPRQLKGAKERRNDTA</sequence>
<evidence type="ECO:0000313" key="2">
    <source>
        <dbReference type="EMBL" id="AXC09742.1"/>
    </source>
</evidence>
<name>A0A2Z5FSJ7_9BACT</name>